<dbReference type="SMART" id="SM00479">
    <property type="entry name" value="EXOIII"/>
    <property type="match status" value="1"/>
</dbReference>
<organism evidence="2 3">
    <name type="scientific">Coprobacter tertius</name>
    <dbReference type="NCBI Taxonomy" id="2944915"/>
    <lineage>
        <taxon>Bacteria</taxon>
        <taxon>Pseudomonadati</taxon>
        <taxon>Bacteroidota</taxon>
        <taxon>Bacteroidia</taxon>
        <taxon>Bacteroidales</taxon>
        <taxon>Barnesiellaceae</taxon>
        <taxon>Coprobacter</taxon>
    </lineage>
</organism>
<reference evidence="2 3" key="1">
    <citation type="submission" date="2022-07" db="EMBL/GenBank/DDBJ databases">
        <title>Fecal culturing of patients with breast cancer.</title>
        <authorList>
            <person name="Teng N.M.Y."/>
            <person name="Kiu R."/>
            <person name="Evans R."/>
            <person name="Baker D.J."/>
            <person name="Zenner C."/>
            <person name="Robinson S.D."/>
            <person name="Hall L.J."/>
        </authorList>
    </citation>
    <scope>NUCLEOTIDE SEQUENCE [LARGE SCALE GENOMIC DNA]</scope>
    <source>
        <strain evidence="2 3">LH1063</strain>
    </source>
</reference>
<dbReference type="SUPFAM" id="SSF53098">
    <property type="entry name" value="Ribonuclease H-like"/>
    <property type="match status" value="1"/>
</dbReference>
<comment type="caution">
    <text evidence="2">The sequence shown here is derived from an EMBL/GenBank/DDBJ whole genome shotgun (WGS) entry which is preliminary data.</text>
</comment>
<dbReference type="PANTHER" id="PTHR30231:SF42">
    <property type="entry name" value="EXONUCLEASE"/>
    <property type="match status" value="1"/>
</dbReference>
<dbReference type="GO" id="GO:0004527">
    <property type="term" value="F:exonuclease activity"/>
    <property type="evidence" value="ECO:0007669"/>
    <property type="project" value="UniProtKB-KW"/>
</dbReference>
<keyword evidence="2" id="KW-0540">Nuclease</keyword>
<dbReference type="EMBL" id="JANDHW010000011">
    <property type="protein sequence ID" value="MCP9612610.1"/>
    <property type="molecule type" value="Genomic_DNA"/>
</dbReference>
<gene>
    <name evidence="2" type="ORF">NMU02_10945</name>
</gene>
<feature type="domain" description="Exonuclease" evidence="1">
    <location>
        <begin position="3"/>
        <end position="166"/>
    </location>
</feature>
<keyword evidence="3" id="KW-1185">Reference proteome</keyword>
<keyword evidence="2" id="KW-0378">Hydrolase</keyword>
<evidence type="ECO:0000259" key="1">
    <source>
        <dbReference type="SMART" id="SM00479"/>
    </source>
</evidence>
<accession>A0ABT1MJ14</accession>
<dbReference type="InterPro" id="IPR013520">
    <property type="entry name" value="Ribonucl_H"/>
</dbReference>
<keyword evidence="2" id="KW-0269">Exonuclease</keyword>
<evidence type="ECO:0000313" key="2">
    <source>
        <dbReference type="EMBL" id="MCP9612610.1"/>
    </source>
</evidence>
<dbReference type="InterPro" id="IPR012337">
    <property type="entry name" value="RNaseH-like_sf"/>
</dbReference>
<proteinExistence type="predicted"/>
<dbReference type="CDD" id="cd06130">
    <property type="entry name" value="DNA_pol_III_epsilon_like"/>
    <property type="match status" value="1"/>
</dbReference>
<dbReference type="Proteomes" id="UP001205603">
    <property type="component" value="Unassembled WGS sequence"/>
</dbReference>
<dbReference type="Pfam" id="PF00929">
    <property type="entry name" value="RNase_T"/>
    <property type="match status" value="1"/>
</dbReference>
<evidence type="ECO:0000313" key="3">
    <source>
        <dbReference type="Proteomes" id="UP001205603"/>
    </source>
</evidence>
<dbReference type="InterPro" id="IPR036397">
    <property type="entry name" value="RNaseH_sf"/>
</dbReference>
<sequence length="166" mass="19122">MKDFAAIDFETANYNRTSICSIGIVVVRDGEIKQSIYRLVKPLPNYYIRRFSEEIHGIYYNDTCNAPDFSEVWNEIFPLVGDIPFVAHNKAFDETVLRATLEAYGIRFPEHPFYCTLQTARKKIPRAAIENYRLPTVCRYLGIDFTLHHHALADAEGCARIAMQLL</sequence>
<dbReference type="RefSeq" id="WP_255027935.1">
    <property type="nucleotide sequence ID" value="NZ_JANDHW010000011.1"/>
</dbReference>
<protein>
    <submittedName>
        <fullName evidence="2">3'-5' exonuclease</fullName>
    </submittedName>
</protein>
<dbReference type="PANTHER" id="PTHR30231">
    <property type="entry name" value="DNA POLYMERASE III SUBUNIT EPSILON"/>
    <property type="match status" value="1"/>
</dbReference>
<dbReference type="Gene3D" id="3.30.420.10">
    <property type="entry name" value="Ribonuclease H-like superfamily/Ribonuclease H"/>
    <property type="match status" value="1"/>
</dbReference>
<name>A0ABT1MJ14_9BACT</name>